<proteinExistence type="inferred from homology"/>
<accession>A0A2N1PR81</accession>
<dbReference type="PROSITE" id="PS50801">
    <property type="entry name" value="STAS"/>
    <property type="match status" value="1"/>
</dbReference>
<comment type="caution">
    <text evidence="4">The sequence shown here is derived from an EMBL/GenBank/DDBJ whole genome shotgun (WGS) entry which is preliminary data.</text>
</comment>
<sequence>MELDVFEMEGLTIIDVEGKLNFPDVCNSFKKQVSDVIDGGQKNVIINLENLTFVSSLGLSALVHLFKYASSKGGFIKLAGIDPKMYKLFKITSLTNIFTIYESIQEALDDFKSNL</sequence>
<dbReference type="EMBL" id="PGXC01000004">
    <property type="protein sequence ID" value="PKK90855.1"/>
    <property type="molecule type" value="Genomic_DNA"/>
</dbReference>
<dbReference type="NCBIfam" id="TIGR00377">
    <property type="entry name" value="ant_ant_sig"/>
    <property type="match status" value="1"/>
</dbReference>
<dbReference type="Proteomes" id="UP000233256">
    <property type="component" value="Unassembled WGS sequence"/>
</dbReference>
<dbReference type="InterPro" id="IPR036513">
    <property type="entry name" value="STAS_dom_sf"/>
</dbReference>
<dbReference type="CDD" id="cd07043">
    <property type="entry name" value="STAS_anti-anti-sigma_factors"/>
    <property type="match status" value="1"/>
</dbReference>
<evidence type="ECO:0000313" key="4">
    <source>
        <dbReference type="EMBL" id="PKK90855.1"/>
    </source>
</evidence>
<comment type="similarity">
    <text evidence="1 2">Belongs to the anti-sigma-factor antagonist family.</text>
</comment>
<organism evidence="4 5">
    <name type="scientific">Candidatus Wallbacteria bacterium HGW-Wallbacteria-1</name>
    <dbReference type="NCBI Taxonomy" id="2013854"/>
    <lineage>
        <taxon>Bacteria</taxon>
        <taxon>Candidatus Walliibacteriota</taxon>
    </lineage>
</organism>
<reference evidence="4 5" key="1">
    <citation type="journal article" date="2017" name="ISME J.">
        <title>Potential for microbial H2 and metal transformations associated with novel bacteria and archaea in deep terrestrial subsurface sediments.</title>
        <authorList>
            <person name="Hernsdorf A.W."/>
            <person name="Amano Y."/>
            <person name="Miyakawa K."/>
            <person name="Ise K."/>
            <person name="Suzuki Y."/>
            <person name="Anantharaman K."/>
            <person name="Probst A."/>
            <person name="Burstein D."/>
            <person name="Thomas B.C."/>
            <person name="Banfield J.F."/>
        </authorList>
    </citation>
    <scope>NUCLEOTIDE SEQUENCE [LARGE SCALE GENOMIC DNA]</scope>
    <source>
        <strain evidence="4">HGW-Wallbacteria-1</strain>
    </source>
</reference>
<protein>
    <recommendedName>
        <fullName evidence="2">Anti-sigma factor antagonist</fullName>
    </recommendedName>
</protein>
<evidence type="ECO:0000256" key="1">
    <source>
        <dbReference type="ARBA" id="ARBA00009013"/>
    </source>
</evidence>
<dbReference type="Gene3D" id="3.30.750.24">
    <property type="entry name" value="STAS domain"/>
    <property type="match status" value="1"/>
</dbReference>
<dbReference type="InterPro" id="IPR003658">
    <property type="entry name" value="Anti-sigma_ant"/>
</dbReference>
<dbReference type="GO" id="GO:0043856">
    <property type="term" value="F:anti-sigma factor antagonist activity"/>
    <property type="evidence" value="ECO:0007669"/>
    <property type="project" value="InterPro"/>
</dbReference>
<name>A0A2N1PR81_9BACT</name>
<dbReference type="AlphaFoldDB" id="A0A2N1PR81"/>
<dbReference type="InterPro" id="IPR002645">
    <property type="entry name" value="STAS_dom"/>
</dbReference>
<dbReference type="PANTHER" id="PTHR33495">
    <property type="entry name" value="ANTI-SIGMA FACTOR ANTAGONIST TM_1081-RELATED-RELATED"/>
    <property type="match status" value="1"/>
</dbReference>
<evidence type="ECO:0000259" key="3">
    <source>
        <dbReference type="PROSITE" id="PS50801"/>
    </source>
</evidence>
<evidence type="ECO:0000313" key="5">
    <source>
        <dbReference type="Proteomes" id="UP000233256"/>
    </source>
</evidence>
<gene>
    <name evidence="4" type="ORF">CVV64_08215</name>
</gene>
<dbReference type="Pfam" id="PF01740">
    <property type="entry name" value="STAS"/>
    <property type="match status" value="1"/>
</dbReference>
<evidence type="ECO:0000256" key="2">
    <source>
        <dbReference type="RuleBase" id="RU003749"/>
    </source>
</evidence>
<dbReference type="SUPFAM" id="SSF52091">
    <property type="entry name" value="SpoIIaa-like"/>
    <property type="match status" value="1"/>
</dbReference>
<feature type="domain" description="STAS" evidence="3">
    <location>
        <begin position="1"/>
        <end position="111"/>
    </location>
</feature>